<gene>
    <name evidence="2" type="ORF">RHODGE_RHODGE_03614</name>
</gene>
<organism evidence="2 3">
    <name type="scientific">Rhodoplanes serenus</name>
    <dbReference type="NCBI Taxonomy" id="200615"/>
    <lineage>
        <taxon>Bacteria</taxon>
        <taxon>Pseudomonadati</taxon>
        <taxon>Pseudomonadota</taxon>
        <taxon>Alphaproteobacteria</taxon>
        <taxon>Hyphomicrobiales</taxon>
        <taxon>Nitrobacteraceae</taxon>
        <taxon>Rhodoplanes</taxon>
    </lineage>
</organism>
<keyword evidence="1" id="KW-0732">Signal</keyword>
<dbReference type="AlphaFoldDB" id="A0A3S4FE20"/>
<keyword evidence="3" id="KW-1185">Reference proteome</keyword>
<reference evidence="3" key="1">
    <citation type="submission" date="2018-10" db="EMBL/GenBank/DDBJ databases">
        <authorList>
            <person name="Peiro R."/>
            <person name="Begona"/>
            <person name="Cbmso G."/>
            <person name="Lopez M."/>
            <person name="Gonzalez S."/>
            <person name="Sacristan E."/>
            <person name="Castillo E."/>
        </authorList>
    </citation>
    <scope>NUCLEOTIDE SEQUENCE [LARGE SCALE GENOMIC DNA]</scope>
</reference>
<comment type="caution">
    <text evidence="2">The sequence shown here is derived from an EMBL/GenBank/DDBJ whole genome shotgun (WGS) entry which is preliminary data.</text>
</comment>
<feature type="chain" id="PRO_5018579825" evidence="1">
    <location>
        <begin position="35"/>
        <end position="115"/>
    </location>
</feature>
<evidence type="ECO:0000256" key="1">
    <source>
        <dbReference type="SAM" id="SignalP"/>
    </source>
</evidence>
<evidence type="ECO:0000313" key="2">
    <source>
        <dbReference type="EMBL" id="VCU09958.1"/>
    </source>
</evidence>
<dbReference type="EMBL" id="UWOC01000170">
    <property type="protein sequence ID" value="VCU09958.1"/>
    <property type="molecule type" value="Genomic_DNA"/>
</dbReference>
<evidence type="ECO:0000313" key="3">
    <source>
        <dbReference type="Proteomes" id="UP000289200"/>
    </source>
</evidence>
<proteinExistence type="predicted"/>
<dbReference type="Proteomes" id="UP000289200">
    <property type="component" value="Unassembled WGS sequence"/>
</dbReference>
<protein>
    <submittedName>
        <fullName evidence="2">Uncharacterized protein</fullName>
    </submittedName>
</protein>
<sequence>MPPCSLPARSLPALRPTLLAALVALPLAAAPAAAGFLDTRPFEGNDTGGIIAWSPAVDLVYRDIAAAHCAQYFKAAQITSVHRRYGDYVAFKCHFPRGYDPRRWMIYGPPVRTLY</sequence>
<name>A0A3S4FE20_9BRAD</name>
<accession>A0A3S4FE20</accession>
<feature type="signal peptide" evidence="1">
    <location>
        <begin position="1"/>
        <end position="34"/>
    </location>
</feature>